<evidence type="ECO:0008006" key="3">
    <source>
        <dbReference type="Google" id="ProtNLM"/>
    </source>
</evidence>
<dbReference type="Proteomes" id="UP001466331">
    <property type="component" value="Unassembled WGS sequence"/>
</dbReference>
<organism evidence="1 2">
    <name type="scientific">Rarispira pelagica</name>
    <dbReference type="NCBI Taxonomy" id="3141764"/>
    <lineage>
        <taxon>Bacteria</taxon>
        <taxon>Pseudomonadati</taxon>
        <taxon>Spirochaetota</taxon>
        <taxon>Spirochaetia</taxon>
        <taxon>Winmispirales</taxon>
        <taxon>Winmispiraceae</taxon>
        <taxon>Rarispira</taxon>
    </lineage>
</organism>
<comment type="caution">
    <text evidence="1">The sequence shown here is derived from an EMBL/GenBank/DDBJ whole genome shotgun (WGS) entry which is preliminary data.</text>
</comment>
<sequence>MAKKIIAILLLITGLMLFAQEGQEKKQPQSYQSAIDLNFGVSTLFGNFWFVSSQEAGTVTAGLLGLDMGIILHTPIIEKINAVLGYTGTFRIIQAIFTDNSSGDQKTPWSSHLKAGIRVGDFGGFSFGINIGTLIDIGDGLYSGTSAGATLIYKSFMLTVDSIYQESLLINVGVEYHIPAILKF</sequence>
<keyword evidence="2" id="KW-1185">Reference proteome</keyword>
<evidence type="ECO:0000313" key="2">
    <source>
        <dbReference type="Proteomes" id="UP001466331"/>
    </source>
</evidence>
<name>A0ABU9U932_9SPIR</name>
<protein>
    <recommendedName>
        <fullName evidence="3">Outer membrane protein beta-barrel domain-containing protein</fullName>
    </recommendedName>
</protein>
<gene>
    <name evidence="1" type="ORF">WKV44_01370</name>
</gene>
<accession>A0ABU9U932</accession>
<evidence type="ECO:0000313" key="1">
    <source>
        <dbReference type="EMBL" id="MEM5947182.1"/>
    </source>
</evidence>
<dbReference type="RefSeq" id="WP_420068633.1">
    <property type="nucleotide sequence ID" value="NZ_JBCHKQ010000001.1"/>
</dbReference>
<dbReference type="EMBL" id="JBCHKQ010000001">
    <property type="protein sequence ID" value="MEM5947182.1"/>
    <property type="molecule type" value="Genomic_DNA"/>
</dbReference>
<proteinExistence type="predicted"/>
<reference evidence="1 2" key="1">
    <citation type="submission" date="2024-03" db="EMBL/GenBank/DDBJ databases">
        <title>Ignisphaera cupida sp. nov., a hyperthermophilic hydrolytic archaeon from a hot spring of Kamchatka, and proposal of Ignisphaeraceae fam. nov.</title>
        <authorList>
            <person name="Podosokorskaya O.A."/>
            <person name="Elcheninov A.G."/>
            <person name="Maltseva A.I."/>
            <person name="Zayulina K.S."/>
            <person name="Novikov A."/>
            <person name="Merkel A.Y."/>
        </authorList>
    </citation>
    <scope>NUCLEOTIDE SEQUENCE [LARGE SCALE GENOMIC DNA]</scope>
    <source>
        <strain evidence="1 2">38H-sp</strain>
    </source>
</reference>